<reference evidence="1 2" key="1">
    <citation type="submission" date="2016-11" db="EMBL/GenBank/DDBJ databases">
        <authorList>
            <person name="Jaros S."/>
            <person name="Januszkiewicz K."/>
            <person name="Wedrychowicz H."/>
        </authorList>
    </citation>
    <scope>NUCLEOTIDE SEQUENCE [LARGE SCALE GENOMIC DNA]</scope>
    <source>
        <strain evidence="1 2">DSM 44523</strain>
    </source>
</reference>
<sequence>MDIRDQLASAARDLAREVAQSPTARAVGRKAGAAIDTAIDKAVDTARDAGIPAFLHVAAGSRVVDGVAPAAVGSFRVSPDQAPALLERLRAALDVLDEVAADAQRLAEVDPPGHDPVSQQAIRDITRRVTSGDGALVRAVEEYRRALTDTAHNLEAALREYSEVESASTETFRGGAR</sequence>
<dbReference type="AlphaFoldDB" id="A0A1M4W7H3"/>
<protein>
    <recommendedName>
        <fullName evidence="3">Excreted virulence factor EspC, type VII ESX diderm</fullName>
    </recommendedName>
</protein>
<dbReference type="RefSeq" id="WP_073480057.1">
    <property type="nucleotide sequence ID" value="NZ_FQVN01000001.1"/>
</dbReference>
<evidence type="ECO:0000313" key="2">
    <source>
        <dbReference type="Proteomes" id="UP000184501"/>
    </source>
</evidence>
<evidence type="ECO:0008006" key="3">
    <source>
        <dbReference type="Google" id="ProtNLM"/>
    </source>
</evidence>
<name>A0A1M4W7H3_STRHI</name>
<accession>A0A1M4W7H3</accession>
<gene>
    <name evidence="1" type="ORF">SAMN05444320_1011032</name>
</gene>
<dbReference type="Proteomes" id="UP000184501">
    <property type="component" value="Unassembled WGS sequence"/>
</dbReference>
<organism evidence="1 2">
    <name type="scientific">Streptoalloteichus hindustanus</name>
    <dbReference type="NCBI Taxonomy" id="2017"/>
    <lineage>
        <taxon>Bacteria</taxon>
        <taxon>Bacillati</taxon>
        <taxon>Actinomycetota</taxon>
        <taxon>Actinomycetes</taxon>
        <taxon>Pseudonocardiales</taxon>
        <taxon>Pseudonocardiaceae</taxon>
        <taxon>Streptoalloteichus</taxon>
    </lineage>
</organism>
<evidence type="ECO:0000313" key="1">
    <source>
        <dbReference type="EMBL" id="SHE77105.1"/>
    </source>
</evidence>
<proteinExistence type="predicted"/>
<dbReference type="STRING" id="2017.SAMN05444320_1011032"/>
<keyword evidence="2" id="KW-1185">Reference proteome</keyword>
<dbReference type="EMBL" id="FQVN01000001">
    <property type="protein sequence ID" value="SHE77105.1"/>
    <property type="molecule type" value="Genomic_DNA"/>
</dbReference>